<feature type="domain" description="Carboxylesterase type B" evidence="4">
    <location>
        <begin position="352"/>
        <end position="452"/>
    </location>
</feature>
<accession>A0ABR5YHM7</accession>
<feature type="signal peptide" evidence="3">
    <location>
        <begin position="1"/>
        <end position="21"/>
    </location>
</feature>
<dbReference type="InterPro" id="IPR019826">
    <property type="entry name" value="Carboxylesterase_B_AS"/>
</dbReference>
<evidence type="ECO:0000256" key="2">
    <source>
        <dbReference type="ARBA" id="ARBA00022801"/>
    </source>
</evidence>
<dbReference type="InterPro" id="IPR029058">
    <property type="entry name" value="AB_hydrolase_fold"/>
</dbReference>
<name>A0ABR5YHM7_9SPHN</name>
<feature type="chain" id="PRO_5044997454" description="Carboxylic ester hydrolase" evidence="3">
    <location>
        <begin position="22"/>
        <end position="554"/>
    </location>
</feature>
<comment type="similarity">
    <text evidence="1 3">Belongs to the type-B carboxylesterase/lipase family.</text>
</comment>
<dbReference type="InterPro" id="IPR050309">
    <property type="entry name" value="Type-B_Carboxylest/Lipase"/>
</dbReference>
<dbReference type="Pfam" id="PF00135">
    <property type="entry name" value="COesterase"/>
    <property type="match status" value="2"/>
</dbReference>
<keyword evidence="6" id="KW-1185">Reference proteome</keyword>
<protein>
    <recommendedName>
        <fullName evidence="3">Carboxylic ester hydrolase</fullName>
        <ecNumber evidence="3">3.1.1.-</ecNumber>
    </recommendedName>
</protein>
<proteinExistence type="inferred from homology"/>
<dbReference type="InterPro" id="IPR002018">
    <property type="entry name" value="CarbesteraseB"/>
</dbReference>
<dbReference type="RefSeq" id="WP_066687940.1">
    <property type="nucleotide sequence ID" value="NZ_CP117025.1"/>
</dbReference>
<dbReference type="Gene3D" id="3.40.50.1820">
    <property type="entry name" value="alpha/beta hydrolase"/>
    <property type="match status" value="2"/>
</dbReference>
<dbReference type="PROSITE" id="PS00122">
    <property type="entry name" value="CARBOXYLESTERASE_B_1"/>
    <property type="match status" value="1"/>
</dbReference>
<keyword evidence="3" id="KW-0732">Signal</keyword>
<evidence type="ECO:0000313" key="6">
    <source>
        <dbReference type="Proteomes" id="UP000076609"/>
    </source>
</evidence>
<evidence type="ECO:0000259" key="4">
    <source>
        <dbReference type="Pfam" id="PF00135"/>
    </source>
</evidence>
<reference evidence="6" key="1">
    <citation type="submission" date="2016-01" db="EMBL/GenBank/DDBJ databases">
        <title>Draft genome of Chromobacterium sp. F49.</title>
        <authorList>
            <person name="Hong K.W."/>
        </authorList>
    </citation>
    <scope>NUCLEOTIDE SEQUENCE [LARGE SCALE GENOMIC DNA]</scope>
    <source>
        <strain evidence="6">CN3</strain>
    </source>
</reference>
<evidence type="ECO:0000313" key="5">
    <source>
        <dbReference type="EMBL" id="KZE18940.1"/>
    </source>
</evidence>
<comment type="caution">
    <text evidence="5">The sequence shown here is derived from an EMBL/GenBank/DDBJ whole genome shotgun (WGS) entry which is preliminary data.</text>
</comment>
<gene>
    <name evidence="5" type="ORF">AVT10_02680</name>
</gene>
<dbReference type="EC" id="3.1.1.-" evidence="3"/>
<keyword evidence="2 3" id="KW-0378">Hydrolase</keyword>
<evidence type="ECO:0000256" key="1">
    <source>
        <dbReference type="ARBA" id="ARBA00005964"/>
    </source>
</evidence>
<evidence type="ECO:0000256" key="3">
    <source>
        <dbReference type="RuleBase" id="RU361235"/>
    </source>
</evidence>
<dbReference type="Proteomes" id="UP000076609">
    <property type="component" value="Unassembled WGS sequence"/>
</dbReference>
<organism evidence="5 6">
    <name type="scientific">Sphingomonas hankookensis</name>
    <dbReference type="NCBI Taxonomy" id="563996"/>
    <lineage>
        <taxon>Bacteria</taxon>
        <taxon>Pseudomonadati</taxon>
        <taxon>Pseudomonadota</taxon>
        <taxon>Alphaproteobacteria</taxon>
        <taxon>Sphingomonadales</taxon>
        <taxon>Sphingomonadaceae</taxon>
        <taxon>Sphingomonas</taxon>
    </lineage>
</organism>
<dbReference type="EMBL" id="LQQO01000001">
    <property type="protein sequence ID" value="KZE18940.1"/>
    <property type="molecule type" value="Genomic_DNA"/>
</dbReference>
<dbReference type="SUPFAM" id="SSF53474">
    <property type="entry name" value="alpha/beta-Hydrolases"/>
    <property type="match status" value="1"/>
</dbReference>
<sequence>MNRVTTALILATALAASPAAAQSAGPTIRTDDGTVRGQAAEGVESWKGIPFAAPPVGPLRWRAPQPAAKWTGVRDATRYSPDCMQKPFPSDAAPLGTTPAEDCLYANVWRPTGARGKLPVLVWIYGGGFVNGGASPPTYAGANMATKGVVFVSFNYRLGRFGTFALPQLTAQNADGGRLGNYGIMDQVAALQWVKRNIAAFGGDPADVTISGESAGGISVHALVTSPEAKGLFNKAVVMSGGDAKAFTGNTLADVETIGGNFARSKGIDPAAPDALQRLRALSAEDVLDGLNMAQMSGRPGAPPTNSGPFVDGRVVVDVRKAYEQDRFARMPMMIGATSADIGGKSGFMIAGGREASAMIADRGVPVWQYRFSYVADSIGQGGAQHATDIPYFFDNVRIKYGAQTTAKDEAVGAAMSTYLANFVKRGDPNGGAMALWPRYTRANDTLADFAASGKVVVARDPWGAEIDRVSQALAAAKASGRYTTLTTPIGELLDNPATRAVLERHVPAFLKNPQLDMARGTTLYGLQTYLPDQFTDALLAKIDHDLAAVPVRK</sequence>
<feature type="domain" description="Carboxylesterase type B" evidence="4">
    <location>
        <begin position="26"/>
        <end position="342"/>
    </location>
</feature>
<dbReference type="PANTHER" id="PTHR11559">
    <property type="entry name" value="CARBOXYLESTERASE"/>
    <property type="match status" value="1"/>
</dbReference>